<keyword evidence="1 9" id="KW-0963">Cytoplasm</keyword>
<gene>
    <name evidence="9 11" type="primary">ruvB</name>
    <name evidence="11" type="ORF">G3M78_13845</name>
</gene>
<dbReference type="InterPro" id="IPR003593">
    <property type="entry name" value="AAA+_ATPase"/>
</dbReference>
<feature type="region of interest" description="Small ATPAse domain (RuvB-S)" evidence="9">
    <location>
        <begin position="184"/>
        <end position="254"/>
    </location>
</feature>
<feature type="binding site" evidence="9">
    <location>
        <position position="173"/>
    </location>
    <ligand>
        <name>ATP</name>
        <dbReference type="ChEBI" id="CHEBI:30616"/>
    </ligand>
</feature>
<dbReference type="PANTHER" id="PTHR42848:SF1">
    <property type="entry name" value="HOLLIDAY JUNCTION BRANCH MIGRATION COMPLEX SUBUNIT RUVB"/>
    <property type="match status" value="1"/>
</dbReference>
<evidence type="ECO:0000256" key="5">
    <source>
        <dbReference type="ARBA" id="ARBA00022840"/>
    </source>
</evidence>
<dbReference type="Pfam" id="PF05496">
    <property type="entry name" value="RuvB_N"/>
    <property type="match status" value="1"/>
</dbReference>
<dbReference type="EMBL" id="CP048620">
    <property type="protein sequence ID" value="QPJ66419.1"/>
    <property type="molecule type" value="Genomic_DNA"/>
</dbReference>
<name>A0A7T0C4K8_9BACT</name>
<protein>
    <recommendedName>
        <fullName evidence="9">Holliday junction branch migration complex subunit RuvB</fullName>
        <ecNumber evidence="9">3.6.4.-</ecNumber>
    </recommendedName>
</protein>
<comment type="function">
    <text evidence="9">The RuvA-RuvB-RuvC complex processes Holliday junction (HJ) DNA during genetic recombination and DNA repair, while the RuvA-RuvB complex plays an important role in the rescue of blocked DNA replication forks via replication fork reversal (RFR). RuvA specifically binds to HJ cruciform DNA, conferring on it an open structure. The RuvB hexamer acts as an ATP-dependent pump, pulling dsDNA into and through the RuvAB complex. RuvB forms 2 homohexamers on either side of HJ DNA bound by 1 or 2 RuvA tetramers; 4 subunits per hexamer contact DNA at a time. Coordinated motions by a converter formed by DNA-disengaged RuvB subunits stimulates ATP hydrolysis and nucleotide exchange. Immobilization of the converter enables RuvB to convert the ATP-contained energy into a lever motion, pulling 2 nucleotides of DNA out of the RuvA tetramer per ATP hydrolyzed, thus driving DNA branch migration. The RuvB motors rotate together with the DNA substrate, which together with the progressing nucleotide cycle form the mechanistic basis for DNA recombination by continuous HJ branch migration. Branch migration allows RuvC to scan DNA until it finds its consensus sequence, where it cleaves and resolves cruciform DNA.</text>
</comment>
<keyword evidence="6 9" id="KW-0238">DNA-binding</keyword>
<dbReference type="GO" id="GO:0005524">
    <property type="term" value="F:ATP binding"/>
    <property type="evidence" value="ECO:0007669"/>
    <property type="project" value="UniProtKB-UniRule"/>
</dbReference>
<feature type="binding site" evidence="9">
    <location>
        <position position="220"/>
    </location>
    <ligand>
        <name>ATP</name>
        <dbReference type="ChEBI" id="CHEBI:30616"/>
    </ligand>
</feature>
<organism evidence="11 12">
    <name type="scientific">Candidatus Nitrohelix vancouverensis</name>
    <dbReference type="NCBI Taxonomy" id="2705534"/>
    <lineage>
        <taxon>Bacteria</taxon>
        <taxon>Pseudomonadati</taxon>
        <taxon>Nitrospinota/Tectimicrobiota group</taxon>
        <taxon>Nitrospinota</taxon>
        <taxon>Nitrospinia</taxon>
        <taxon>Nitrospinales</taxon>
        <taxon>Nitrospinaceae</taxon>
        <taxon>Candidatus Nitrohelix</taxon>
    </lineage>
</organism>
<feature type="binding site" evidence="9">
    <location>
        <position position="22"/>
    </location>
    <ligand>
        <name>ATP</name>
        <dbReference type="ChEBI" id="CHEBI:30616"/>
    </ligand>
</feature>
<evidence type="ECO:0000256" key="7">
    <source>
        <dbReference type="ARBA" id="ARBA00023172"/>
    </source>
</evidence>
<dbReference type="SMART" id="SM00382">
    <property type="entry name" value="AAA"/>
    <property type="match status" value="1"/>
</dbReference>
<evidence type="ECO:0000313" key="11">
    <source>
        <dbReference type="EMBL" id="QPJ66419.1"/>
    </source>
</evidence>
<reference evidence="12" key="1">
    <citation type="submission" date="2020-02" db="EMBL/GenBank/DDBJ databases">
        <title>Genomic and physiological characterization of two novel Nitrospinaceae genera.</title>
        <authorList>
            <person name="Mueller A.J."/>
            <person name="Jung M.-Y."/>
            <person name="Strachan C.R."/>
            <person name="Herbold C.W."/>
            <person name="Kirkegaard R.H."/>
            <person name="Daims H."/>
        </authorList>
    </citation>
    <scope>NUCLEOTIDE SEQUENCE [LARGE SCALE GENOMIC DNA]</scope>
</reference>
<keyword evidence="8 9" id="KW-0234">DNA repair</keyword>
<dbReference type="Gene3D" id="3.40.50.300">
    <property type="entry name" value="P-loop containing nucleotide triphosphate hydrolases"/>
    <property type="match status" value="1"/>
</dbReference>
<feature type="binding site" evidence="9">
    <location>
        <position position="183"/>
    </location>
    <ligand>
        <name>ATP</name>
        <dbReference type="ChEBI" id="CHEBI:30616"/>
    </ligand>
</feature>
<evidence type="ECO:0000256" key="3">
    <source>
        <dbReference type="ARBA" id="ARBA00022763"/>
    </source>
</evidence>
<comment type="subcellular location">
    <subcellularLocation>
        <location evidence="9">Cytoplasm</location>
    </subcellularLocation>
</comment>
<evidence type="ECO:0000256" key="1">
    <source>
        <dbReference type="ARBA" id="ARBA00022490"/>
    </source>
</evidence>
<dbReference type="SUPFAM" id="SSF46785">
    <property type="entry name" value="Winged helix' DNA-binding domain"/>
    <property type="match status" value="1"/>
</dbReference>
<evidence type="ECO:0000259" key="10">
    <source>
        <dbReference type="SMART" id="SM00382"/>
    </source>
</evidence>
<comment type="caution">
    <text evidence="9">Lacks conserved residue(s) required for the propagation of feature annotation.</text>
</comment>
<dbReference type="Pfam" id="PF17864">
    <property type="entry name" value="AAA_lid_4"/>
    <property type="match status" value="1"/>
</dbReference>
<dbReference type="PANTHER" id="PTHR42848">
    <property type="match status" value="1"/>
</dbReference>
<comment type="catalytic activity">
    <reaction evidence="9">
        <text>ATP + H2O = ADP + phosphate + H(+)</text>
        <dbReference type="Rhea" id="RHEA:13065"/>
        <dbReference type="ChEBI" id="CHEBI:15377"/>
        <dbReference type="ChEBI" id="CHEBI:15378"/>
        <dbReference type="ChEBI" id="CHEBI:30616"/>
        <dbReference type="ChEBI" id="CHEBI:43474"/>
        <dbReference type="ChEBI" id="CHEBI:456216"/>
    </reaction>
</comment>
<dbReference type="InterPro" id="IPR027417">
    <property type="entry name" value="P-loop_NTPase"/>
</dbReference>
<feature type="binding site" evidence="9">
    <location>
        <position position="68"/>
    </location>
    <ligand>
        <name>Mg(2+)</name>
        <dbReference type="ChEBI" id="CHEBI:18420"/>
    </ligand>
</feature>
<proteinExistence type="inferred from homology"/>
<dbReference type="EC" id="3.6.4.-" evidence="9"/>
<sequence length="342" mass="37776">MDEERLTDPAEEQDEVRFETALRPLTFNDYIGQDKVKSNLEIFISAARMRGETLDHCLFYGPPGLGKTTLSNIIAAEMGANLKGTSGPAIEKTGDLAAILTNLKKGDILFIDEIHRLSTVIEEILYSAMEDFQLDIMIGQGPSARSIKLELPPFTLIGATTRAGLLTSPLRDRFGVVHRLDHYSAEELEIIVSRSAAILKVEIVPEGASEIARRSRGTPRIANRLLRRVRDYAQVKADGVVNRAVASHALEMLEVDSMGLDKMDHKLMRTLIEKFRGGPVGVESLAASISEEKDAIEDILEPFLLQSGLIQRTPRGRVATPFAYQHFGVLPPSEQGNQDNLF</sequence>
<feature type="binding site" evidence="9">
    <location>
        <position position="68"/>
    </location>
    <ligand>
        <name>ATP</name>
        <dbReference type="ChEBI" id="CHEBI:30616"/>
    </ligand>
</feature>
<dbReference type="InterPro" id="IPR036390">
    <property type="entry name" value="WH_DNA-bd_sf"/>
</dbReference>
<dbReference type="InterPro" id="IPR041445">
    <property type="entry name" value="AAA_lid_4"/>
</dbReference>
<dbReference type="NCBIfam" id="NF000868">
    <property type="entry name" value="PRK00080.1"/>
    <property type="match status" value="1"/>
</dbReference>
<dbReference type="Proteomes" id="UP000594464">
    <property type="component" value="Chromosome"/>
</dbReference>
<dbReference type="InterPro" id="IPR036388">
    <property type="entry name" value="WH-like_DNA-bd_sf"/>
</dbReference>
<feature type="binding site" evidence="9">
    <location>
        <position position="317"/>
    </location>
    <ligand>
        <name>DNA</name>
        <dbReference type="ChEBI" id="CHEBI:16991"/>
    </ligand>
</feature>
<feature type="binding site" evidence="9">
    <location>
        <begin position="130"/>
        <end position="132"/>
    </location>
    <ligand>
        <name>ATP</name>
        <dbReference type="ChEBI" id="CHEBI:30616"/>
    </ligand>
</feature>
<evidence type="ECO:0000313" key="12">
    <source>
        <dbReference type="Proteomes" id="UP000594464"/>
    </source>
</evidence>
<evidence type="ECO:0000256" key="8">
    <source>
        <dbReference type="ARBA" id="ARBA00023204"/>
    </source>
</evidence>
<dbReference type="GO" id="GO:0000400">
    <property type="term" value="F:four-way junction DNA binding"/>
    <property type="evidence" value="ECO:0007669"/>
    <property type="project" value="UniProtKB-UniRule"/>
</dbReference>
<keyword evidence="3 9" id="KW-0227">DNA damage</keyword>
<keyword evidence="5 9" id="KW-0067">ATP-binding</keyword>
<comment type="similarity">
    <text evidence="9">Belongs to the RuvB family.</text>
</comment>
<evidence type="ECO:0000256" key="9">
    <source>
        <dbReference type="HAMAP-Rule" id="MF_00016"/>
    </source>
</evidence>
<keyword evidence="11" id="KW-0347">Helicase</keyword>
<dbReference type="GO" id="GO:0016787">
    <property type="term" value="F:hydrolase activity"/>
    <property type="evidence" value="ECO:0007669"/>
    <property type="project" value="UniProtKB-KW"/>
</dbReference>
<dbReference type="GO" id="GO:0048476">
    <property type="term" value="C:Holliday junction resolvase complex"/>
    <property type="evidence" value="ECO:0007669"/>
    <property type="project" value="UniProtKB-UniRule"/>
</dbReference>
<feature type="binding site" evidence="9">
    <location>
        <position position="23"/>
    </location>
    <ligand>
        <name>ATP</name>
        <dbReference type="ChEBI" id="CHEBI:30616"/>
    </ligand>
</feature>
<dbReference type="InterPro" id="IPR008824">
    <property type="entry name" value="RuvB-like_N"/>
</dbReference>
<keyword evidence="7 9" id="KW-0233">DNA recombination</keyword>
<feature type="binding site" evidence="9">
    <location>
        <position position="64"/>
    </location>
    <ligand>
        <name>ATP</name>
        <dbReference type="ChEBI" id="CHEBI:30616"/>
    </ligand>
</feature>
<feature type="binding site" evidence="9">
    <location>
        <position position="67"/>
    </location>
    <ligand>
        <name>ATP</name>
        <dbReference type="ChEBI" id="CHEBI:30616"/>
    </ligand>
</feature>
<dbReference type="GO" id="GO:0009378">
    <property type="term" value="F:four-way junction helicase activity"/>
    <property type="evidence" value="ECO:0007669"/>
    <property type="project" value="InterPro"/>
</dbReference>
<evidence type="ECO:0000256" key="6">
    <source>
        <dbReference type="ARBA" id="ARBA00023125"/>
    </source>
</evidence>
<keyword evidence="2 9" id="KW-0547">Nucleotide-binding</keyword>
<dbReference type="InterPro" id="IPR008823">
    <property type="entry name" value="RuvB_wg_C"/>
</dbReference>
<comment type="subunit">
    <text evidence="9">Homohexamer. Forms an RuvA(8)-RuvB(12)-Holliday junction (HJ) complex. HJ DNA is sandwiched between 2 RuvA tetramers; dsDNA enters through RuvA and exits via RuvB. An RuvB hexamer assembles on each DNA strand where it exits the tetramer. Each RuvB hexamer is contacted by two RuvA subunits (via domain III) on 2 adjacent RuvB subunits; this complex drives branch migration. In the full resolvosome a probable DNA-RuvA(4)-RuvB(12)-RuvC(2) complex forms which resolves the HJ.</text>
</comment>
<dbReference type="Gene3D" id="1.10.8.60">
    <property type="match status" value="1"/>
</dbReference>
<dbReference type="GO" id="GO:0005737">
    <property type="term" value="C:cytoplasm"/>
    <property type="evidence" value="ECO:0007669"/>
    <property type="project" value="UniProtKB-SubCell"/>
</dbReference>
<comment type="domain">
    <text evidence="9">Has 3 domains, the large (RuvB-L) and small ATPase (RuvB-S) domains and the C-terminal head (RuvB-H) domain. The head domain binds DNA, while the ATPase domains jointly bind ATP, ADP or are empty depending on the state of the subunit in the translocation cycle. During a single DNA translocation step the structure of each domain remains the same, but their relative positions change.</text>
</comment>
<dbReference type="GO" id="GO:0006281">
    <property type="term" value="P:DNA repair"/>
    <property type="evidence" value="ECO:0007669"/>
    <property type="project" value="UniProtKB-UniRule"/>
</dbReference>
<feature type="region of interest" description="Head domain (RuvB-H)" evidence="9">
    <location>
        <begin position="257"/>
        <end position="342"/>
    </location>
</feature>
<keyword evidence="4 9" id="KW-0378">Hydrolase</keyword>
<dbReference type="AlphaFoldDB" id="A0A7T0C4K8"/>
<dbReference type="GO" id="GO:0006310">
    <property type="term" value="P:DNA recombination"/>
    <property type="evidence" value="ECO:0007669"/>
    <property type="project" value="UniProtKB-UniRule"/>
</dbReference>
<dbReference type="Gene3D" id="1.10.10.10">
    <property type="entry name" value="Winged helix-like DNA-binding domain superfamily/Winged helix DNA-binding domain"/>
    <property type="match status" value="1"/>
</dbReference>
<dbReference type="Pfam" id="PF05491">
    <property type="entry name" value="WHD_RuvB"/>
    <property type="match status" value="1"/>
</dbReference>
<dbReference type="InterPro" id="IPR004605">
    <property type="entry name" value="DNA_helicase_Holl-junc_RuvB"/>
</dbReference>
<feature type="binding site" evidence="9">
    <location>
        <position position="69"/>
    </location>
    <ligand>
        <name>ATP</name>
        <dbReference type="ChEBI" id="CHEBI:30616"/>
    </ligand>
</feature>
<dbReference type="SUPFAM" id="SSF52540">
    <property type="entry name" value="P-loop containing nucleoside triphosphate hydrolases"/>
    <property type="match status" value="1"/>
</dbReference>
<accession>A0A7T0C4K8</accession>
<dbReference type="KEGG" id="nva:G3M78_13845"/>
<dbReference type="HAMAP" id="MF_00016">
    <property type="entry name" value="DNA_HJ_migration_RuvB"/>
    <property type="match status" value="1"/>
</dbReference>
<feature type="domain" description="AAA+ ATPase" evidence="10">
    <location>
        <begin position="53"/>
        <end position="180"/>
    </location>
</feature>
<dbReference type="NCBIfam" id="TIGR00635">
    <property type="entry name" value="ruvB"/>
    <property type="match status" value="1"/>
</dbReference>
<dbReference type="CDD" id="cd00009">
    <property type="entry name" value="AAA"/>
    <property type="match status" value="1"/>
</dbReference>
<evidence type="ECO:0000256" key="2">
    <source>
        <dbReference type="ARBA" id="ARBA00022741"/>
    </source>
</evidence>
<evidence type="ECO:0000256" key="4">
    <source>
        <dbReference type="ARBA" id="ARBA00022801"/>
    </source>
</evidence>
<feature type="binding site" evidence="9">
    <location>
        <position position="312"/>
    </location>
    <ligand>
        <name>DNA</name>
        <dbReference type="ChEBI" id="CHEBI:16991"/>
    </ligand>
</feature>
<feature type="region of interest" description="Large ATPase domain (RuvB-L)" evidence="9">
    <location>
        <begin position="3"/>
        <end position="183"/>
    </location>
</feature>